<dbReference type="SUPFAM" id="SSF56112">
    <property type="entry name" value="Protein kinase-like (PK-like)"/>
    <property type="match status" value="1"/>
</dbReference>
<keyword evidence="3" id="KW-1185">Reference proteome</keyword>
<organism evidence="2 3">
    <name type="scientific">Lasallia pustulata</name>
    <dbReference type="NCBI Taxonomy" id="136370"/>
    <lineage>
        <taxon>Eukaryota</taxon>
        <taxon>Fungi</taxon>
        <taxon>Dikarya</taxon>
        <taxon>Ascomycota</taxon>
        <taxon>Pezizomycotina</taxon>
        <taxon>Lecanoromycetes</taxon>
        <taxon>OSLEUM clade</taxon>
        <taxon>Umbilicariomycetidae</taxon>
        <taxon>Umbilicariales</taxon>
        <taxon>Umbilicariaceae</taxon>
        <taxon>Lasallia</taxon>
    </lineage>
</organism>
<dbReference type="PANTHER" id="PTHR37542:SF1">
    <property type="entry name" value="PRION-INHIBITION AND PROPAGATION HELO DOMAIN-CONTAINING PROTEIN"/>
    <property type="match status" value="1"/>
</dbReference>
<dbReference type="InterPro" id="IPR000719">
    <property type="entry name" value="Prot_kinase_dom"/>
</dbReference>
<evidence type="ECO:0000313" key="2">
    <source>
        <dbReference type="EMBL" id="SLM35968.1"/>
    </source>
</evidence>
<dbReference type="GO" id="GO:0005524">
    <property type="term" value="F:ATP binding"/>
    <property type="evidence" value="ECO:0007669"/>
    <property type="project" value="InterPro"/>
</dbReference>
<evidence type="ECO:0000313" key="3">
    <source>
        <dbReference type="Proteomes" id="UP000192927"/>
    </source>
</evidence>
<keyword evidence="2" id="KW-0418">Kinase</keyword>
<dbReference type="PROSITE" id="PS50011">
    <property type="entry name" value="PROTEIN_KINASE_DOM"/>
    <property type="match status" value="1"/>
</dbReference>
<dbReference type="InterPro" id="IPR011009">
    <property type="entry name" value="Kinase-like_dom_sf"/>
</dbReference>
<name>A0A1W5CYM2_9LECA</name>
<dbReference type="EMBL" id="FWEW01000866">
    <property type="protein sequence ID" value="SLM35968.1"/>
    <property type="molecule type" value="Genomic_DNA"/>
</dbReference>
<proteinExistence type="predicted"/>
<feature type="domain" description="Protein kinase" evidence="1">
    <location>
        <begin position="147"/>
        <end position="507"/>
    </location>
</feature>
<protein>
    <submittedName>
        <fullName evidence="2">Protein kinase-like domain</fullName>
    </submittedName>
</protein>
<accession>A0A1W5CYM2</accession>
<evidence type="ECO:0000259" key="1">
    <source>
        <dbReference type="PROSITE" id="PS50011"/>
    </source>
</evidence>
<dbReference type="GO" id="GO:0004672">
    <property type="term" value="F:protein kinase activity"/>
    <property type="evidence" value="ECO:0007669"/>
    <property type="project" value="InterPro"/>
</dbReference>
<dbReference type="PANTHER" id="PTHR37542">
    <property type="entry name" value="HELO DOMAIN-CONTAINING PROTEIN-RELATED"/>
    <property type="match status" value="1"/>
</dbReference>
<keyword evidence="2" id="KW-0808">Transferase</keyword>
<dbReference type="Gene3D" id="1.10.510.10">
    <property type="entry name" value="Transferase(Phosphotransferase) domain 1"/>
    <property type="match status" value="1"/>
</dbReference>
<reference evidence="3" key="1">
    <citation type="submission" date="2017-03" db="EMBL/GenBank/DDBJ databases">
        <authorList>
            <person name="Sharma R."/>
            <person name="Thines M."/>
        </authorList>
    </citation>
    <scope>NUCLEOTIDE SEQUENCE [LARGE SCALE GENOMIC DNA]</scope>
</reference>
<dbReference type="AlphaFoldDB" id="A0A1W5CYM2"/>
<dbReference type="Proteomes" id="UP000192927">
    <property type="component" value="Unassembled WGS sequence"/>
</dbReference>
<sequence length="525" mass="59009">MDVASFSFAVFQTIDLCLKYGPLLVAKYHTYIEADVRVAELILRIEGVWVITEHQIKILRRIWNTLEGRLQSYQSQVLQHLQIKLQTATIEIDGVIGVSREDDNFLPMNLGGKKGPLKKWKILAVEELLYKAVAELEEWRKKFDPSWLLIARIANGDIDRQLTANSNGPSNATSLLKSIRDTLREDANPEESGPSIFLNDTADKLDPILIPHCSALLSFDRDEGTSAIIDTTTYPPRSDMTVATLHVRNVARILSKSDPWTFGLLACRGAIKIWDSSGQISQFELVFDVPSGLQNPASLRSRLLSQPKISLDNRLHLAKSLARSVMFVHTSGFVHKNIWPETVVIFEKQSSELGFPFLVGFERFRPAAAGSKLLGDADWARNLYRHPKRQGVLPEDLYIMQHDIYSLGVCLLEIGIWTSFVNPGKETEAATPGSLLDIDQDLPKTRDKVRAAFDIKRQLVDLAEERLPSQMGHNFTKIVKSCLTCLDPGESNVFGKESELQDKDEIIVGVHYIEKVLLRLEAISI</sequence>